<dbReference type="Proteomes" id="UP000069205">
    <property type="component" value="Chromosome"/>
</dbReference>
<dbReference type="PANTHER" id="PTHR22916">
    <property type="entry name" value="GLYCOSYLTRANSFERASE"/>
    <property type="match status" value="1"/>
</dbReference>
<reference evidence="3 4" key="1">
    <citation type="journal article" date="2015" name="Proc. Natl. Acad. Sci. U.S.A.">
        <title>Expanded metabolic versatility of ubiquitous nitrite-oxidizing bacteria from the genus Nitrospira.</title>
        <authorList>
            <person name="Koch H."/>
            <person name="Lucker S."/>
            <person name="Albertsen M."/>
            <person name="Kitzinger K."/>
            <person name="Herbold C."/>
            <person name="Spieck E."/>
            <person name="Nielsen P.H."/>
            <person name="Wagner M."/>
            <person name="Daims H."/>
        </authorList>
    </citation>
    <scope>NUCLEOTIDE SEQUENCE [LARGE SCALE GENOMIC DNA]</scope>
    <source>
        <strain evidence="3 4">NSP M-1</strain>
    </source>
</reference>
<dbReference type="PATRIC" id="fig|42253.5.peg.3450"/>
<dbReference type="Gene3D" id="3.90.550.10">
    <property type="entry name" value="Spore Coat Polysaccharide Biosynthesis Protein SpsA, Chain A"/>
    <property type="match status" value="1"/>
</dbReference>
<keyword evidence="1" id="KW-1133">Transmembrane helix</keyword>
<evidence type="ECO:0000313" key="3">
    <source>
        <dbReference type="EMBL" id="ALA59891.1"/>
    </source>
</evidence>
<sequence length="338" mass="38636">MKESGKNIILSICVPTYNRPRQFERMLIGLLPQLTEETEVVVRDDSTNAESKEIFDQLVTGKHINYQYFTGPKIGLDAASLFLLEKARGEFYWLFSDDDELLPGGVEAVVSLVKANPELNLIWANFDSDLPRGVAIQGRPSGFFKDGSEALEVLGTGIGLVSTQIMRRQNGLSGLDVARRHVVDFSFASTCAYLHVLSGKGKFYFLAGPYVLNHPTTIEEIKSETNKSGKIINDGFNVYGIHFYSIVKEFEDKFTRRAIRRILKTNFAALWRGMLVGWVGGWDTPSGKRWKMFKYYWSFPEFWIALPLFLLPLAANKVLYKMYKMLFSQRKFRLLQEY</sequence>
<dbReference type="RefSeq" id="WP_053380830.1">
    <property type="nucleotide sequence ID" value="NZ_CP011801.1"/>
</dbReference>
<evidence type="ECO:0000313" key="4">
    <source>
        <dbReference type="Proteomes" id="UP000069205"/>
    </source>
</evidence>
<dbReference type="CDD" id="cd00761">
    <property type="entry name" value="Glyco_tranf_GTA_type"/>
    <property type="match status" value="1"/>
</dbReference>
<dbReference type="InterPro" id="IPR001173">
    <property type="entry name" value="Glyco_trans_2-like"/>
</dbReference>
<keyword evidence="1" id="KW-0472">Membrane</keyword>
<dbReference type="STRING" id="42253.NITMOv2_3499"/>
<dbReference type="Pfam" id="PF00535">
    <property type="entry name" value="Glycos_transf_2"/>
    <property type="match status" value="1"/>
</dbReference>
<dbReference type="AlphaFoldDB" id="A0A0K2GG19"/>
<name>A0A0K2GG19_NITMO</name>
<evidence type="ECO:0000256" key="1">
    <source>
        <dbReference type="SAM" id="Phobius"/>
    </source>
</evidence>
<dbReference type="OrthoDB" id="9785185at2"/>
<evidence type="ECO:0000259" key="2">
    <source>
        <dbReference type="Pfam" id="PF00535"/>
    </source>
</evidence>
<keyword evidence="4" id="KW-1185">Reference proteome</keyword>
<dbReference type="EMBL" id="CP011801">
    <property type="protein sequence ID" value="ALA59891.1"/>
    <property type="molecule type" value="Genomic_DNA"/>
</dbReference>
<proteinExistence type="predicted"/>
<organism evidence="3 4">
    <name type="scientific">Nitrospira moscoviensis</name>
    <dbReference type="NCBI Taxonomy" id="42253"/>
    <lineage>
        <taxon>Bacteria</taxon>
        <taxon>Pseudomonadati</taxon>
        <taxon>Nitrospirota</taxon>
        <taxon>Nitrospiria</taxon>
        <taxon>Nitrospirales</taxon>
        <taxon>Nitrospiraceae</taxon>
        <taxon>Nitrospira</taxon>
    </lineage>
</organism>
<dbReference type="KEGG" id="nmv:NITMOv2_3499"/>
<protein>
    <recommendedName>
        <fullName evidence="2">Glycosyltransferase 2-like domain-containing protein</fullName>
    </recommendedName>
</protein>
<dbReference type="GO" id="GO:0016758">
    <property type="term" value="F:hexosyltransferase activity"/>
    <property type="evidence" value="ECO:0007669"/>
    <property type="project" value="UniProtKB-ARBA"/>
</dbReference>
<feature type="transmembrane region" description="Helical" evidence="1">
    <location>
        <begin position="262"/>
        <end position="282"/>
    </location>
</feature>
<feature type="transmembrane region" description="Helical" evidence="1">
    <location>
        <begin position="302"/>
        <end position="320"/>
    </location>
</feature>
<gene>
    <name evidence="3" type="ORF">NITMOv2_3499</name>
</gene>
<dbReference type="PROSITE" id="PS50890">
    <property type="entry name" value="PUA"/>
    <property type="match status" value="1"/>
</dbReference>
<dbReference type="SUPFAM" id="SSF53448">
    <property type="entry name" value="Nucleotide-diphospho-sugar transferases"/>
    <property type="match status" value="1"/>
</dbReference>
<dbReference type="InterPro" id="IPR029044">
    <property type="entry name" value="Nucleotide-diphossugar_trans"/>
</dbReference>
<accession>A0A0K2GG19</accession>
<keyword evidence="1" id="KW-0812">Transmembrane</keyword>
<feature type="domain" description="Glycosyltransferase 2-like" evidence="2">
    <location>
        <begin position="11"/>
        <end position="118"/>
    </location>
</feature>